<dbReference type="Proteomes" id="UP001303222">
    <property type="component" value="Unassembled WGS sequence"/>
</dbReference>
<keyword evidence="2" id="KW-1185">Reference proteome</keyword>
<name>A0AAN6NSC5_9PEZI</name>
<accession>A0AAN6NSC5</accession>
<reference evidence="1" key="2">
    <citation type="submission" date="2023-06" db="EMBL/GenBank/DDBJ databases">
        <authorList>
            <consortium name="Lawrence Berkeley National Laboratory"/>
            <person name="Mondo S.J."/>
            <person name="Hensen N."/>
            <person name="Bonometti L."/>
            <person name="Westerberg I."/>
            <person name="Brannstrom I.O."/>
            <person name="Guillou S."/>
            <person name="Cros-Aarteil S."/>
            <person name="Calhoun S."/>
            <person name="Haridas S."/>
            <person name="Kuo A."/>
            <person name="Pangilinan J."/>
            <person name="Riley R."/>
            <person name="Labutti K."/>
            <person name="Andreopoulos B."/>
            <person name="Lipzen A."/>
            <person name="Chen C."/>
            <person name="Yanf M."/>
            <person name="Daum C."/>
            <person name="Ng V."/>
            <person name="Clum A."/>
            <person name="Steindorff A."/>
            <person name="Ohm R."/>
            <person name="Martin F."/>
            <person name="Silar P."/>
            <person name="Natvig D."/>
            <person name="Lalanne C."/>
            <person name="Gautier V."/>
            <person name="Ament-Velasquez S.L."/>
            <person name="Kruys A."/>
            <person name="Hutchinson M.I."/>
            <person name="Powell A.J."/>
            <person name="Barry K."/>
            <person name="Miller A.N."/>
            <person name="Grigoriev I.V."/>
            <person name="Debuchy R."/>
            <person name="Gladieux P."/>
            <person name="Thoren M.H."/>
            <person name="Johannesson H."/>
        </authorList>
    </citation>
    <scope>NUCLEOTIDE SEQUENCE</scope>
    <source>
        <strain evidence="1">CBS 626.80</strain>
    </source>
</reference>
<dbReference type="EMBL" id="MU859156">
    <property type="protein sequence ID" value="KAK3951157.1"/>
    <property type="molecule type" value="Genomic_DNA"/>
</dbReference>
<reference evidence="1" key="1">
    <citation type="journal article" date="2023" name="Mol. Phylogenet. Evol.">
        <title>Genome-scale phylogeny and comparative genomics of the fungal order Sordariales.</title>
        <authorList>
            <person name="Hensen N."/>
            <person name="Bonometti L."/>
            <person name="Westerberg I."/>
            <person name="Brannstrom I.O."/>
            <person name="Guillou S."/>
            <person name="Cros-Aarteil S."/>
            <person name="Calhoun S."/>
            <person name="Haridas S."/>
            <person name="Kuo A."/>
            <person name="Mondo S."/>
            <person name="Pangilinan J."/>
            <person name="Riley R."/>
            <person name="LaButti K."/>
            <person name="Andreopoulos B."/>
            <person name="Lipzen A."/>
            <person name="Chen C."/>
            <person name="Yan M."/>
            <person name="Daum C."/>
            <person name="Ng V."/>
            <person name="Clum A."/>
            <person name="Steindorff A."/>
            <person name="Ohm R.A."/>
            <person name="Martin F."/>
            <person name="Silar P."/>
            <person name="Natvig D.O."/>
            <person name="Lalanne C."/>
            <person name="Gautier V."/>
            <person name="Ament-Velasquez S.L."/>
            <person name="Kruys A."/>
            <person name="Hutchinson M.I."/>
            <person name="Powell A.J."/>
            <person name="Barry K."/>
            <person name="Miller A.N."/>
            <person name="Grigoriev I.V."/>
            <person name="Debuchy R."/>
            <person name="Gladieux P."/>
            <person name="Hiltunen Thoren M."/>
            <person name="Johannesson H."/>
        </authorList>
    </citation>
    <scope>NUCLEOTIDE SEQUENCE</scope>
    <source>
        <strain evidence="1">CBS 626.80</strain>
    </source>
</reference>
<organism evidence="1 2">
    <name type="scientific">Pseudoneurospora amorphoporcata</name>
    <dbReference type="NCBI Taxonomy" id="241081"/>
    <lineage>
        <taxon>Eukaryota</taxon>
        <taxon>Fungi</taxon>
        <taxon>Dikarya</taxon>
        <taxon>Ascomycota</taxon>
        <taxon>Pezizomycotina</taxon>
        <taxon>Sordariomycetes</taxon>
        <taxon>Sordariomycetidae</taxon>
        <taxon>Sordariales</taxon>
        <taxon>Sordariaceae</taxon>
        <taxon>Pseudoneurospora</taxon>
    </lineage>
</organism>
<sequence>MVCKTSMRWKKILNKESLVSRPDTRGETDELLYRILEVGQCGVKRGRDTRMARHYYQDGNRVSAPITTKAGRWSRGGCVSPS</sequence>
<evidence type="ECO:0000313" key="2">
    <source>
        <dbReference type="Proteomes" id="UP001303222"/>
    </source>
</evidence>
<proteinExistence type="predicted"/>
<protein>
    <submittedName>
        <fullName evidence="1">Uncharacterized protein</fullName>
    </submittedName>
</protein>
<gene>
    <name evidence="1" type="ORF">QBC32DRAFT_344814</name>
</gene>
<dbReference type="AlphaFoldDB" id="A0AAN6NSC5"/>
<evidence type="ECO:0000313" key="1">
    <source>
        <dbReference type="EMBL" id="KAK3951157.1"/>
    </source>
</evidence>
<comment type="caution">
    <text evidence="1">The sequence shown here is derived from an EMBL/GenBank/DDBJ whole genome shotgun (WGS) entry which is preliminary data.</text>
</comment>